<evidence type="ECO:0000313" key="3">
    <source>
        <dbReference type="EMBL" id="KMQ87477.1"/>
    </source>
</evidence>
<protein>
    <recommendedName>
        <fullName evidence="2">MADF domain-containing protein</fullName>
    </recommendedName>
</protein>
<dbReference type="GO" id="GO:0006357">
    <property type="term" value="P:regulation of transcription by RNA polymerase II"/>
    <property type="evidence" value="ECO:0007669"/>
    <property type="project" value="TreeGrafter"/>
</dbReference>
<accession>A0A0J7KB25</accession>
<dbReference type="SMART" id="SM00595">
    <property type="entry name" value="MADF"/>
    <property type="match status" value="1"/>
</dbReference>
<reference evidence="3 4" key="1">
    <citation type="submission" date="2015-04" db="EMBL/GenBank/DDBJ databases">
        <title>Lasius niger genome sequencing.</title>
        <authorList>
            <person name="Konorov E.A."/>
            <person name="Nikitin M.A."/>
            <person name="Kirill M.V."/>
            <person name="Chang P."/>
        </authorList>
    </citation>
    <scope>NUCLEOTIDE SEQUENCE [LARGE SCALE GENOMIC DNA]</scope>
    <source>
        <tissue evidence="3">Whole</tissue>
    </source>
</reference>
<evidence type="ECO:0000256" key="1">
    <source>
        <dbReference type="SAM" id="MobiDB-lite"/>
    </source>
</evidence>
<evidence type="ECO:0000313" key="4">
    <source>
        <dbReference type="Proteomes" id="UP000036403"/>
    </source>
</evidence>
<feature type="compositionally biased region" description="Polar residues" evidence="1">
    <location>
        <begin position="47"/>
        <end position="61"/>
    </location>
</feature>
<dbReference type="EMBL" id="LBMM01010416">
    <property type="protein sequence ID" value="KMQ87477.1"/>
    <property type="molecule type" value="Genomic_DNA"/>
</dbReference>
<feature type="domain" description="MADF" evidence="2">
    <location>
        <begin position="81"/>
        <end position="181"/>
    </location>
</feature>
<dbReference type="InterPro" id="IPR006578">
    <property type="entry name" value="MADF-dom"/>
</dbReference>
<dbReference type="InterPro" id="IPR039353">
    <property type="entry name" value="TF_Adf1"/>
</dbReference>
<keyword evidence="4" id="KW-1185">Reference proteome</keyword>
<proteinExistence type="predicted"/>
<comment type="caution">
    <text evidence="3">The sequence shown here is derived from an EMBL/GenBank/DDBJ whole genome shotgun (WGS) entry which is preliminary data.</text>
</comment>
<evidence type="ECO:0000259" key="2">
    <source>
        <dbReference type="PROSITE" id="PS51029"/>
    </source>
</evidence>
<dbReference type="GO" id="GO:0005667">
    <property type="term" value="C:transcription regulator complex"/>
    <property type="evidence" value="ECO:0007669"/>
    <property type="project" value="TreeGrafter"/>
</dbReference>
<gene>
    <name evidence="3" type="ORF">RF55_13241</name>
</gene>
<name>A0A0J7KB25_LASNI</name>
<feature type="region of interest" description="Disordered" evidence="1">
    <location>
        <begin position="185"/>
        <end position="225"/>
    </location>
</feature>
<dbReference type="PANTHER" id="PTHR12243:SF69">
    <property type="entry name" value="SI:CH73-59F11.3"/>
    <property type="match status" value="1"/>
</dbReference>
<dbReference type="AlphaFoldDB" id="A0A0J7KB25"/>
<dbReference type="Pfam" id="PF10545">
    <property type="entry name" value="MADF_DNA_bdg"/>
    <property type="match status" value="1"/>
</dbReference>
<dbReference type="PANTHER" id="PTHR12243">
    <property type="entry name" value="MADF DOMAIN TRANSCRIPTION FACTOR"/>
    <property type="match status" value="1"/>
</dbReference>
<dbReference type="Proteomes" id="UP000036403">
    <property type="component" value="Unassembled WGS sequence"/>
</dbReference>
<dbReference type="GO" id="GO:0005634">
    <property type="term" value="C:nucleus"/>
    <property type="evidence" value="ECO:0007669"/>
    <property type="project" value="TreeGrafter"/>
</dbReference>
<feature type="compositionally biased region" description="Basic and acidic residues" evidence="1">
    <location>
        <begin position="209"/>
        <end position="225"/>
    </location>
</feature>
<dbReference type="PaxDb" id="67767-A0A0J7KB25"/>
<dbReference type="OrthoDB" id="6159213at2759"/>
<organism evidence="3 4">
    <name type="scientific">Lasius niger</name>
    <name type="common">Black garden ant</name>
    <dbReference type="NCBI Taxonomy" id="67767"/>
    <lineage>
        <taxon>Eukaryota</taxon>
        <taxon>Metazoa</taxon>
        <taxon>Ecdysozoa</taxon>
        <taxon>Arthropoda</taxon>
        <taxon>Hexapoda</taxon>
        <taxon>Insecta</taxon>
        <taxon>Pterygota</taxon>
        <taxon>Neoptera</taxon>
        <taxon>Endopterygota</taxon>
        <taxon>Hymenoptera</taxon>
        <taxon>Apocrita</taxon>
        <taxon>Aculeata</taxon>
        <taxon>Formicoidea</taxon>
        <taxon>Formicidae</taxon>
        <taxon>Formicinae</taxon>
        <taxon>Lasius</taxon>
        <taxon>Lasius</taxon>
    </lineage>
</organism>
<dbReference type="PROSITE" id="PS51029">
    <property type="entry name" value="MADF"/>
    <property type="match status" value="1"/>
</dbReference>
<sequence length="225" mass="26323">MLPTNNYNYLNHSCFANIDVIKEDIFVDKFNCLFRGPADTVQESKVANDNVSENDEQSCSSVGKKKTRNKEDKAWTEYDELLINAVMKRPCLWNHTIPVKKRSPLSVKEAWLEVKKEIDILDKFEVEIIKKRWRNLRDSYKKARNKVTEYIPSGSEAPVTEKKKDGFRYYDRMEFLNDLMISRPSKSNVSEDTSHAFDPNEASCSNFNFDKRSVENEENREENIS</sequence>
<feature type="region of interest" description="Disordered" evidence="1">
    <location>
        <begin position="47"/>
        <end position="66"/>
    </location>
</feature>